<evidence type="ECO:0000313" key="9">
    <source>
        <dbReference type="EMBL" id="KAL3759910.1"/>
    </source>
</evidence>
<dbReference type="GO" id="GO:0006952">
    <property type="term" value="P:defense response"/>
    <property type="evidence" value="ECO:0007669"/>
    <property type="project" value="UniProtKB-KW"/>
</dbReference>
<reference evidence="9 10" key="1">
    <citation type="submission" date="2024-10" db="EMBL/GenBank/DDBJ databases">
        <title>Updated reference genomes for cyclostephanoid diatoms.</title>
        <authorList>
            <person name="Roberts W.R."/>
            <person name="Alverson A.J."/>
        </authorList>
    </citation>
    <scope>NUCLEOTIDE SEQUENCE [LARGE SCALE GENOMIC DNA]</scope>
    <source>
        <strain evidence="9 10">AJA232-27</strain>
    </source>
</reference>
<feature type="compositionally biased region" description="Low complexity" evidence="6">
    <location>
        <begin position="902"/>
        <end position="915"/>
    </location>
</feature>
<dbReference type="InterPro" id="IPR001002">
    <property type="entry name" value="Chitin-bd_1"/>
</dbReference>
<keyword evidence="10" id="KW-1185">Reference proteome</keyword>
<evidence type="ECO:0000256" key="5">
    <source>
        <dbReference type="ARBA" id="ARBA00023157"/>
    </source>
</evidence>
<dbReference type="Gene3D" id="2.60.40.10">
    <property type="entry name" value="Immunoglobulins"/>
    <property type="match status" value="1"/>
</dbReference>
<keyword evidence="3 7" id="KW-0732">Signal</keyword>
<evidence type="ECO:0000259" key="8">
    <source>
        <dbReference type="SMART" id="SM00270"/>
    </source>
</evidence>
<dbReference type="PANTHER" id="PTHR22595">
    <property type="entry name" value="CHITINASE-RELATED"/>
    <property type="match status" value="1"/>
</dbReference>
<feature type="chain" id="PRO_5044769739" description="Chitin-binding type-1 domain-containing protein" evidence="7">
    <location>
        <begin position="32"/>
        <end position="1156"/>
    </location>
</feature>
<dbReference type="GO" id="GO:0005576">
    <property type="term" value="C:extracellular region"/>
    <property type="evidence" value="ECO:0007669"/>
    <property type="project" value="UniProtKB-SubCell"/>
</dbReference>
<dbReference type="AlphaFoldDB" id="A0ABD3M758"/>
<organism evidence="9 10">
    <name type="scientific">Discostella pseudostelligera</name>
    <dbReference type="NCBI Taxonomy" id="259834"/>
    <lineage>
        <taxon>Eukaryota</taxon>
        <taxon>Sar</taxon>
        <taxon>Stramenopiles</taxon>
        <taxon>Ochrophyta</taxon>
        <taxon>Bacillariophyta</taxon>
        <taxon>Coscinodiscophyceae</taxon>
        <taxon>Thalassiosirophycidae</taxon>
        <taxon>Stephanodiscales</taxon>
        <taxon>Stephanodiscaceae</taxon>
        <taxon>Discostella</taxon>
    </lineage>
</organism>
<dbReference type="CDD" id="cd00325">
    <property type="entry name" value="chitinase_GH19"/>
    <property type="match status" value="1"/>
</dbReference>
<feature type="compositionally biased region" description="Polar residues" evidence="6">
    <location>
        <begin position="553"/>
        <end position="566"/>
    </location>
</feature>
<feature type="compositionally biased region" description="Low complexity" evidence="6">
    <location>
        <begin position="567"/>
        <end position="576"/>
    </location>
</feature>
<feature type="region of interest" description="Disordered" evidence="6">
    <location>
        <begin position="857"/>
        <end position="918"/>
    </location>
</feature>
<dbReference type="Gene3D" id="1.10.530.10">
    <property type="match status" value="1"/>
</dbReference>
<dbReference type="Pfam" id="PF00182">
    <property type="entry name" value="Glyco_hydro_19"/>
    <property type="match status" value="1"/>
</dbReference>
<feature type="domain" description="Chitin-binding type-1" evidence="8">
    <location>
        <begin position="923"/>
        <end position="960"/>
    </location>
</feature>
<dbReference type="InterPro" id="IPR033764">
    <property type="entry name" value="Sdr_B"/>
</dbReference>
<dbReference type="SUPFAM" id="SSF117074">
    <property type="entry name" value="Hypothetical protein PA1324"/>
    <property type="match status" value="1"/>
</dbReference>
<evidence type="ECO:0000256" key="3">
    <source>
        <dbReference type="ARBA" id="ARBA00022729"/>
    </source>
</evidence>
<evidence type="ECO:0000256" key="1">
    <source>
        <dbReference type="ARBA" id="ARBA00004613"/>
    </source>
</evidence>
<feature type="signal peptide" evidence="7">
    <location>
        <begin position="1"/>
        <end position="31"/>
    </location>
</feature>
<comment type="caution">
    <text evidence="9">The sequence shown here is derived from an EMBL/GenBank/DDBJ whole genome shotgun (WGS) entry which is preliminary data.</text>
</comment>
<feature type="region of interest" description="Disordered" evidence="6">
    <location>
        <begin position="954"/>
        <end position="978"/>
    </location>
</feature>
<feature type="region of interest" description="Disordered" evidence="6">
    <location>
        <begin position="436"/>
        <end position="656"/>
    </location>
</feature>
<evidence type="ECO:0000256" key="6">
    <source>
        <dbReference type="SAM" id="MobiDB-lite"/>
    </source>
</evidence>
<dbReference type="Proteomes" id="UP001530293">
    <property type="component" value="Unassembled WGS sequence"/>
</dbReference>
<keyword evidence="5" id="KW-1015">Disulfide bond</keyword>
<dbReference type="SMART" id="SM00270">
    <property type="entry name" value="ChtBD1"/>
    <property type="match status" value="2"/>
</dbReference>
<dbReference type="InterPro" id="IPR023346">
    <property type="entry name" value="Lysozyme-like_dom_sf"/>
</dbReference>
<sequence>MKPNRFFTSTNYSNSNSHLGLLILWLTIVQSSTLESQNNADFQYIPPAYTCSPSLSSCNTGTHQCLANPNHPQSTTDEACAPCQSSDQTYWPCDVDNLCYCWDMNSPKIPPAPSTRLYNGGDGLNISSTDPCDIITPEVFHHLAPEAAAPYSYDGFCTAVQTYNTNHPTEGIFNMGSIEQQKLELAAFFGNALHESDEFKAGREYLMCADSVTIGGEVYCRPCDSGSFDWETMKCPDGASLASENRTFNSYCQSNLLPPNGCECDNVYERASSGPMAGYVKADQVYFGRGSIQLSWNYNYIRASIAITGAPETFCQRPDLVATNEEYAWGAGLFYWMENIKNDRTCHQSILLNDDFGATLDNINGGLECPADDAGWHATAIVKRLNRYCRSATAIGIEKLSSLSGCMDMNKRMAQCLEEGTCNDCKVWEETLILEEVEEDADAPSTSNVGGRGGGRAKAGKQAKVETDNEQDGGTIETAMTASPSSSSSGEGTQEEDVPTMQHHEDDTSTSSSSEQDASSLSNVDTITGGEAPTMSSSGDKPPAELEIGVSPTDESSSTVESARQPSSSSSSVSGSHHNVRTRRPTPSPVSREQQDPPSADESQFGIIAIEPTFSSSDVEESRPAANPLASSPSLASQFASTETHSKVNDDPDLEVDQDTTSTAEALHDLPILHTENSEEISSSDSLVLGGMTNWANTKLETTTSDVTTSSSPTKSPITVINIGDVFHTDVDDEDTTLVVDENDGLVIESAIIDEQEKDAAVSEEEEEFGESFGNNVSGDLGSISGRVWHEKNSNGFEDDDEPGVRGVVVDLYRCGDDEWIEGTRTSAGGEYIFNDLQLDARYYVVVTANPGYEFTIKDAGSEDSNNSDVNPTTGRGDCIQSSSSSSSSVVNAGIAKKAEPSNSVDSISSTEDSSGAPEVNYNCRGEPCAEGAGYCRSKHNFCGTSEEYCNDESQWTSECGTPSPTPQPSLTPTTAQPTFKYDPDINCAGERCDEGDGTWCRSQVGYCGSGPLYCSLDSIWVPACDDPKKNADSIPAATQMSDTEPTTVPSISPSEDIMGVRFGPFALPTLSQIVTPKARSSVRVEIKKRAAPRDEEDETFVAEVGTLDYTINSSEQWYDSFSETSASRNAGSRSTLEKRLSGYLSIITVTFVFLS</sequence>
<dbReference type="SUPFAM" id="SSF53955">
    <property type="entry name" value="Lysozyme-like"/>
    <property type="match status" value="1"/>
</dbReference>
<evidence type="ECO:0000256" key="4">
    <source>
        <dbReference type="ARBA" id="ARBA00022821"/>
    </source>
</evidence>
<name>A0ABD3M758_9STRA</name>
<keyword evidence="4" id="KW-0611">Plant defense</keyword>
<keyword evidence="2" id="KW-0964">Secreted</keyword>
<comment type="subcellular location">
    <subcellularLocation>
        <location evidence="1">Secreted</location>
    </subcellularLocation>
</comment>
<protein>
    <recommendedName>
        <fullName evidence="8">Chitin-binding type-1 domain-containing protein</fullName>
    </recommendedName>
</protein>
<dbReference type="Pfam" id="PF17210">
    <property type="entry name" value="SdrD_B"/>
    <property type="match status" value="1"/>
</dbReference>
<feature type="compositionally biased region" description="Low complexity" evidence="6">
    <location>
        <begin position="624"/>
        <end position="641"/>
    </location>
</feature>
<proteinExistence type="predicted"/>
<accession>A0ABD3M758</accession>
<feature type="compositionally biased region" description="Polar residues" evidence="6">
    <location>
        <begin position="863"/>
        <end position="874"/>
    </location>
</feature>
<dbReference type="Gene3D" id="3.30.20.10">
    <property type="entry name" value="Endochitinase, domain 2"/>
    <property type="match status" value="1"/>
</dbReference>
<evidence type="ECO:0000313" key="10">
    <source>
        <dbReference type="Proteomes" id="UP001530293"/>
    </source>
</evidence>
<feature type="compositionally biased region" description="Low complexity" evidence="6">
    <location>
        <begin position="509"/>
        <end position="522"/>
    </location>
</feature>
<dbReference type="EMBL" id="JALLBG020000196">
    <property type="protein sequence ID" value="KAL3759910.1"/>
    <property type="molecule type" value="Genomic_DNA"/>
</dbReference>
<feature type="domain" description="Chitin-binding type-1" evidence="8">
    <location>
        <begin position="987"/>
        <end position="1029"/>
    </location>
</feature>
<evidence type="ECO:0000256" key="2">
    <source>
        <dbReference type="ARBA" id="ARBA00022525"/>
    </source>
</evidence>
<evidence type="ECO:0000256" key="7">
    <source>
        <dbReference type="SAM" id="SignalP"/>
    </source>
</evidence>
<dbReference type="InterPro" id="IPR013783">
    <property type="entry name" value="Ig-like_fold"/>
</dbReference>
<dbReference type="InterPro" id="IPR000726">
    <property type="entry name" value="Glyco_hydro_19_cat"/>
</dbReference>
<dbReference type="PANTHER" id="PTHR22595:SF79">
    <property type="entry name" value="CHITINASE 12"/>
    <property type="match status" value="1"/>
</dbReference>
<dbReference type="GO" id="GO:0051707">
    <property type="term" value="P:response to other organism"/>
    <property type="evidence" value="ECO:0007669"/>
    <property type="project" value="UniProtKB-ARBA"/>
</dbReference>
<gene>
    <name evidence="9" type="ORF">ACHAWU_007654</name>
</gene>